<name>A0AA35KST1_9SAUR</name>
<evidence type="ECO:0000313" key="3">
    <source>
        <dbReference type="Proteomes" id="UP001178461"/>
    </source>
</evidence>
<proteinExistence type="predicted"/>
<accession>A0AA35KST1</accession>
<dbReference type="AlphaFoldDB" id="A0AA35KST1"/>
<evidence type="ECO:0000313" key="2">
    <source>
        <dbReference type="EMBL" id="CAI5782952.1"/>
    </source>
</evidence>
<evidence type="ECO:0000256" key="1">
    <source>
        <dbReference type="SAM" id="MobiDB-lite"/>
    </source>
</evidence>
<feature type="compositionally biased region" description="Basic and acidic residues" evidence="1">
    <location>
        <begin position="21"/>
        <end position="31"/>
    </location>
</feature>
<sequence length="137" mass="15601">MLLALSTSTLGNFDADTLDKDENQVKTRSLDEDQDEDHGENHRFEGGMIDKFKNWARNKAKKFLMKIINTKLELDGYNLSDELKEKLIEEILTALKDIWKNPNKRIAENVAEIYRKYVSGMVTTGPAAEKPVESGNP</sequence>
<organism evidence="2 3">
    <name type="scientific">Podarcis lilfordi</name>
    <name type="common">Lilford's wall lizard</name>
    <dbReference type="NCBI Taxonomy" id="74358"/>
    <lineage>
        <taxon>Eukaryota</taxon>
        <taxon>Metazoa</taxon>
        <taxon>Chordata</taxon>
        <taxon>Craniata</taxon>
        <taxon>Vertebrata</taxon>
        <taxon>Euteleostomi</taxon>
        <taxon>Lepidosauria</taxon>
        <taxon>Squamata</taxon>
        <taxon>Bifurcata</taxon>
        <taxon>Unidentata</taxon>
        <taxon>Episquamata</taxon>
        <taxon>Laterata</taxon>
        <taxon>Lacertibaenia</taxon>
        <taxon>Lacertidae</taxon>
        <taxon>Podarcis</taxon>
    </lineage>
</organism>
<gene>
    <name evidence="2" type="ORF">PODLI_1B013588</name>
</gene>
<reference evidence="2" key="1">
    <citation type="submission" date="2022-12" db="EMBL/GenBank/DDBJ databases">
        <authorList>
            <person name="Alioto T."/>
            <person name="Alioto T."/>
            <person name="Gomez Garrido J."/>
        </authorList>
    </citation>
    <scope>NUCLEOTIDE SEQUENCE</scope>
</reference>
<dbReference type="EMBL" id="OX395133">
    <property type="protein sequence ID" value="CAI5782952.1"/>
    <property type="molecule type" value="Genomic_DNA"/>
</dbReference>
<dbReference type="Proteomes" id="UP001178461">
    <property type="component" value="Chromosome 8"/>
</dbReference>
<feature type="region of interest" description="Disordered" evidence="1">
    <location>
        <begin position="21"/>
        <end position="43"/>
    </location>
</feature>
<keyword evidence="3" id="KW-1185">Reference proteome</keyword>
<protein>
    <submittedName>
        <fullName evidence="2">Uncharacterized protein</fullName>
    </submittedName>
</protein>